<keyword evidence="3" id="KW-1185">Reference proteome</keyword>
<gene>
    <name evidence="2" type="ORF">GCM10011379_23990</name>
</gene>
<evidence type="ECO:0000313" key="2">
    <source>
        <dbReference type="EMBL" id="GGH68068.1"/>
    </source>
</evidence>
<comment type="caution">
    <text evidence="2">The sequence shown here is derived from an EMBL/GenBank/DDBJ whole genome shotgun (WGS) entry which is preliminary data.</text>
</comment>
<protein>
    <submittedName>
        <fullName evidence="2">Uncharacterized protein</fullName>
    </submittedName>
</protein>
<proteinExistence type="predicted"/>
<organism evidence="2 3">
    <name type="scientific">Filimonas zeae</name>
    <dbReference type="NCBI Taxonomy" id="1737353"/>
    <lineage>
        <taxon>Bacteria</taxon>
        <taxon>Pseudomonadati</taxon>
        <taxon>Bacteroidota</taxon>
        <taxon>Chitinophagia</taxon>
        <taxon>Chitinophagales</taxon>
        <taxon>Chitinophagaceae</taxon>
        <taxon>Filimonas</taxon>
    </lineage>
</organism>
<dbReference type="AlphaFoldDB" id="A0A917IYN6"/>
<reference evidence="2" key="2">
    <citation type="submission" date="2020-09" db="EMBL/GenBank/DDBJ databases">
        <authorList>
            <person name="Sun Q."/>
            <person name="Zhou Y."/>
        </authorList>
    </citation>
    <scope>NUCLEOTIDE SEQUENCE</scope>
    <source>
        <strain evidence="2">CGMCC 1.15290</strain>
    </source>
</reference>
<dbReference type="EMBL" id="BMIB01000002">
    <property type="protein sequence ID" value="GGH68068.1"/>
    <property type="molecule type" value="Genomic_DNA"/>
</dbReference>
<evidence type="ECO:0000313" key="3">
    <source>
        <dbReference type="Proteomes" id="UP000627292"/>
    </source>
</evidence>
<dbReference type="Proteomes" id="UP000627292">
    <property type="component" value="Unassembled WGS sequence"/>
</dbReference>
<dbReference type="Gene3D" id="3.10.20.310">
    <property type="entry name" value="membrane protein fhac"/>
    <property type="match status" value="1"/>
</dbReference>
<name>A0A917IYN6_9BACT</name>
<feature type="compositionally biased region" description="Polar residues" evidence="1">
    <location>
        <begin position="1"/>
        <end position="14"/>
    </location>
</feature>
<accession>A0A917IYN6</accession>
<evidence type="ECO:0000256" key="1">
    <source>
        <dbReference type="SAM" id="MobiDB-lite"/>
    </source>
</evidence>
<sequence>MCTSQSAIGQQQDSIPHPPHEDARPKKRNSIFRKAGELILNAVTRSAGTDTNQVVLNVKVEDPYMPYKDKIIRKIHIKQLGFENPINDTTHRISYFGTRLLNSTHRTTRNWVIRNNLFIKENTPVSTLKMADNERFLRSLNFIQDARIIIKPIENEEDSVDVEVITKDVFTIQFELSDFSPDRIRGKIGDANAFGLGQLMQVRWLYETKRDPTSGYEFLYSKSNIANTFINATLAYSRINGSLRDGHQNDAGWRITLDRPLYSQYAHIAGSLSIGNNQTHNYYNQPDSQFYNYRYSVVDGWIGYNLRTGTTEYDRQFISGRYMNMPFSRMPYQVGDKYNERFNSKQLILGSYTFFRQNFYKTNYLYGFGITEDVPYGYNISLTGGWYKQNSLGRAYVGADANRYIITPNGNIIQYFMRTGGFFQRGIWEDANVLVGASMFSKLMLVGGTKVRQYLRFSATRQINRVTFDPLRIDNAFGIRYFSSDSVVGNKRISLHSETYLFLKYKLFGFKFAPFVFGDAALLTPETKAMKKSDLYYFIGGGVRTRNENFVFGTIELRAVYYPKTLPYTSQFKIMLNTDINFRFNSNYIKAPGLIQLNNDDNNSIY</sequence>
<dbReference type="RefSeq" id="WP_229687836.1">
    <property type="nucleotide sequence ID" value="NZ_BMIB01000002.1"/>
</dbReference>
<reference evidence="2" key="1">
    <citation type="journal article" date="2014" name="Int. J. Syst. Evol. Microbiol.">
        <title>Complete genome sequence of Corynebacterium casei LMG S-19264T (=DSM 44701T), isolated from a smear-ripened cheese.</title>
        <authorList>
            <consortium name="US DOE Joint Genome Institute (JGI-PGF)"/>
            <person name="Walter F."/>
            <person name="Albersmeier A."/>
            <person name="Kalinowski J."/>
            <person name="Ruckert C."/>
        </authorList>
    </citation>
    <scope>NUCLEOTIDE SEQUENCE</scope>
    <source>
        <strain evidence="2">CGMCC 1.15290</strain>
    </source>
</reference>
<feature type="region of interest" description="Disordered" evidence="1">
    <location>
        <begin position="1"/>
        <end position="26"/>
    </location>
</feature>